<dbReference type="EMBL" id="UZAL01027738">
    <property type="protein sequence ID" value="VDP35174.1"/>
    <property type="molecule type" value="Genomic_DNA"/>
</dbReference>
<accession>A0A3P8DT42</accession>
<evidence type="ECO:0000313" key="1">
    <source>
        <dbReference type="EMBL" id="VDP35174.1"/>
    </source>
</evidence>
<organism evidence="1 2">
    <name type="scientific">Schistosoma mattheei</name>
    <dbReference type="NCBI Taxonomy" id="31246"/>
    <lineage>
        <taxon>Eukaryota</taxon>
        <taxon>Metazoa</taxon>
        <taxon>Spiralia</taxon>
        <taxon>Lophotrochozoa</taxon>
        <taxon>Platyhelminthes</taxon>
        <taxon>Trematoda</taxon>
        <taxon>Digenea</taxon>
        <taxon>Strigeidida</taxon>
        <taxon>Schistosomatoidea</taxon>
        <taxon>Schistosomatidae</taxon>
        <taxon>Schistosoma</taxon>
    </lineage>
</organism>
<sequence>MLNRMKDSVAAQLRDQQSGFRKDRLRTDQIATLRIIVKQPVEWNSSLYINFIDYGKAFNSVDRIILWNLLRHYRVREKIVNITWNTYNRLQ</sequence>
<proteinExistence type="predicted"/>
<protein>
    <submittedName>
        <fullName evidence="1">Uncharacterized protein</fullName>
    </submittedName>
</protein>
<dbReference type="PANTHER" id="PTHR47027:SF25">
    <property type="entry name" value="REVERSE TRANSCRIPTASE DOMAIN-CONTAINING PROTEIN"/>
    <property type="match status" value="1"/>
</dbReference>
<gene>
    <name evidence="1" type="ORF">SMTD_LOCUS6674</name>
</gene>
<name>A0A3P8DT42_9TREM</name>
<keyword evidence="2" id="KW-1185">Reference proteome</keyword>
<evidence type="ECO:0000313" key="2">
    <source>
        <dbReference type="Proteomes" id="UP000269396"/>
    </source>
</evidence>
<dbReference type="AlphaFoldDB" id="A0A3P8DT42"/>
<dbReference type="PANTHER" id="PTHR47027">
    <property type="entry name" value="REVERSE TRANSCRIPTASE DOMAIN-CONTAINING PROTEIN"/>
    <property type="match status" value="1"/>
</dbReference>
<reference evidence="1 2" key="1">
    <citation type="submission" date="2018-11" db="EMBL/GenBank/DDBJ databases">
        <authorList>
            <consortium name="Pathogen Informatics"/>
        </authorList>
    </citation>
    <scope>NUCLEOTIDE SEQUENCE [LARGE SCALE GENOMIC DNA]</scope>
    <source>
        <strain>Denwood</strain>
        <strain evidence="2">Zambia</strain>
    </source>
</reference>
<dbReference type="Proteomes" id="UP000269396">
    <property type="component" value="Unassembled WGS sequence"/>
</dbReference>